<sequence length="141" mass="15592">MKISITYYSETGNTENLARSLETALLNAGAEVYIAPVNETDANEFLQGDILVFASPACGTEEVNDSDMLPFIENLGDKLQQRDIFLCGTFGWGDGEYLQAWSEKMQELGCREVHQPYACLESPDADAEEELAELAEDLLKS</sequence>
<comment type="similarity">
    <text evidence="3">Belongs to the flavodoxin family.</text>
</comment>
<keyword evidence="6" id="KW-0288">FMN</keyword>
<dbReference type="InterPro" id="IPR050619">
    <property type="entry name" value="Flavodoxin"/>
</dbReference>
<evidence type="ECO:0000256" key="6">
    <source>
        <dbReference type="ARBA" id="ARBA00022643"/>
    </source>
</evidence>
<keyword evidence="7" id="KW-0249">Electron transport</keyword>
<feature type="domain" description="Flavodoxin-like" evidence="8">
    <location>
        <begin position="3"/>
        <end position="139"/>
    </location>
</feature>
<evidence type="ECO:0000256" key="5">
    <source>
        <dbReference type="ARBA" id="ARBA00022630"/>
    </source>
</evidence>
<evidence type="ECO:0000256" key="7">
    <source>
        <dbReference type="ARBA" id="ARBA00022982"/>
    </source>
</evidence>
<dbReference type="InterPro" id="IPR008254">
    <property type="entry name" value="Flavodoxin/NO_synth"/>
</dbReference>
<evidence type="ECO:0000256" key="2">
    <source>
        <dbReference type="ARBA" id="ARBA00003297"/>
    </source>
</evidence>
<dbReference type="PANTHER" id="PTHR42809">
    <property type="entry name" value="FLAVODOXIN 2"/>
    <property type="match status" value="1"/>
</dbReference>
<dbReference type="SUPFAM" id="SSF52218">
    <property type="entry name" value="Flavoproteins"/>
    <property type="match status" value="1"/>
</dbReference>
<name>A0ABY8C4G6_9FIRM</name>
<organism evidence="9 10">
    <name type="scientific">Amygdalobacter indicium</name>
    <dbReference type="NCBI Taxonomy" id="3029272"/>
    <lineage>
        <taxon>Bacteria</taxon>
        <taxon>Bacillati</taxon>
        <taxon>Bacillota</taxon>
        <taxon>Clostridia</taxon>
        <taxon>Eubacteriales</taxon>
        <taxon>Oscillospiraceae</taxon>
        <taxon>Amygdalobacter</taxon>
    </lineage>
</organism>
<dbReference type="Proteomes" id="UP001220478">
    <property type="component" value="Chromosome"/>
</dbReference>
<evidence type="ECO:0000256" key="4">
    <source>
        <dbReference type="ARBA" id="ARBA00022448"/>
    </source>
</evidence>
<keyword evidence="4" id="KW-0813">Transport</keyword>
<gene>
    <name evidence="9" type="ORF">PYS61_00035</name>
</gene>
<keyword evidence="5" id="KW-0285">Flavoprotein</keyword>
<evidence type="ECO:0000256" key="1">
    <source>
        <dbReference type="ARBA" id="ARBA00001917"/>
    </source>
</evidence>
<dbReference type="RefSeq" id="WP_315568121.1">
    <property type="nucleotide sequence ID" value="NZ_CP118866.1"/>
</dbReference>
<proteinExistence type="inferred from homology"/>
<protein>
    <submittedName>
        <fullName evidence="9">Flavodoxin domain-containing protein</fullName>
    </submittedName>
</protein>
<reference evidence="9 10" key="1">
    <citation type="submission" date="2023-02" db="EMBL/GenBank/DDBJ databases">
        <title>Novel Oscillospiraceae bacterial genomes.</title>
        <authorList>
            <person name="Srinivasan S."/>
            <person name="Austin M.N."/>
            <person name="Fiedler T.L."/>
            <person name="Strenk S.M."/>
            <person name="Agnew K.J."/>
            <person name="Nagana Gowda G.A."/>
            <person name="Raftery D."/>
            <person name="Beamer M.A."/>
            <person name="Achilles S.L."/>
            <person name="Wiesenfeld H.C."/>
            <person name="Fredricks D.N."/>
            <person name="Hillier S.L."/>
        </authorList>
    </citation>
    <scope>NUCLEOTIDE SEQUENCE [LARGE SCALE GENOMIC DNA]</scope>
    <source>
        <strain evidence="9 10">CHIC02 1186E3-8</strain>
    </source>
</reference>
<dbReference type="PROSITE" id="PS50902">
    <property type="entry name" value="FLAVODOXIN_LIKE"/>
    <property type="match status" value="1"/>
</dbReference>
<dbReference type="Gene3D" id="3.40.50.360">
    <property type="match status" value="1"/>
</dbReference>
<dbReference type="Pfam" id="PF00258">
    <property type="entry name" value="Flavodoxin_1"/>
    <property type="match status" value="1"/>
</dbReference>
<evidence type="ECO:0000313" key="10">
    <source>
        <dbReference type="Proteomes" id="UP001220478"/>
    </source>
</evidence>
<evidence type="ECO:0000259" key="8">
    <source>
        <dbReference type="PROSITE" id="PS50902"/>
    </source>
</evidence>
<accession>A0ABY8C4G6</accession>
<comment type="cofactor">
    <cofactor evidence="1">
        <name>FMN</name>
        <dbReference type="ChEBI" id="CHEBI:58210"/>
    </cofactor>
</comment>
<dbReference type="EMBL" id="CP118868">
    <property type="protein sequence ID" value="WEG35588.1"/>
    <property type="molecule type" value="Genomic_DNA"/>
</dbReference>
<comment type="function">
    <text evidence="2">Low-potential electron donor to a number of redox enzymes.</text>
</comment>
<dbReference type="PANTHER" id="PTHR42809:SF1">
    <property type="entry name" value="FLAVODOXIN 1"/>
    <property type="match status" value="1"/>
</dbReference>
<keyword evidence="10" id="KW-1185">Reference proteome</keyword>
<evidence type="ECO:0000313" key="9">
    <source>
        <dbReference type="EMBL" id="WEG35588.1"/>
    </source>
</evidence>
<evidence type="ECO:0000256" key="3">
    <source>
        <dbReference type="ARBA" id="ARBA00005267"/>
    </source>
</evidence>
<dbReference type="InterPro" id="IPR029039">
    <property type="entry name" value="Flavoprotein-like_sf"/>
</dbReference>